<proteinExistence type="predicted"/>
<dbReference type="Pfam" id="PF13960">
    <property type="entry name" value="DUF4218"/>
    <property type="match status" value="1"/>
</dbReference>
<name>A0ABD1BBD5_CARAN</name>
<accession>A0ABD1BBD5</accession>
<keyword evidence="3" id="KW-1185">Reference proteome</keyword>
<evidence type="ECO:0000313" key="3">
    <source>
        <dbReference type="Proteomes" id="UP001558713"/>
    </source>
</evidence>
<evidence type="ECO:0000313" key="2">
    <source>
        <dbReference type="EMBL" id="KAL1208366.1"/>
    </source>
</evidence>
<gene>
    <name evidence="2" type="ORF">V5N11_000804</name>
</gene>
<dbReference type="PANTHER" id="PTHR48258">
    <property type="entry name" value="DUF4218 DOMAIN-CONTAINING PROTEIN-RELATED"/>
    <property type="match status" value="1"/>
</dbReference>
<dbReference type="EMBL" id="JBANAX010000452">
    <property type="protein sequence ID" value="KAL1208366.1"/>
    <property type="molecule type" value="Genomic_DNA"/>
</dbReference>
<reference evidence="2 3" key="1">
    <citation type="submission" date="2024-04" db="EMBL/GenBank/DDBJ databases">
        <title>Genome assembly C_amara_ONT_v2.</title>
        <authorList>
            <person name="Yant L."/>
            <person name="Moore C."/>
            <person name="Slenker M."/>
        </authorList>
    </citation>
    <scope>NUCLEOTIDE SEQUENCE [LARGE SCALE GENOMIC DNA]</scope>
    <source>
        <tissue evidence="2">Leaf</tissue>
    </source>
</reference>
<dbReference type="InterPro" id="IPR025452">
    <property type="entry name" value="DUF4218"/>
</dbReference>
<dbReference type="PANTHER" id="PTHR48258:SF3">
    <property type="entry name" value="FK506-BINDING PROTEIN 4-LIKE ISOFORM X1"/>
    <property type="match status" value="1"/>
</dbReference>
<dbReference type="Proteomes" id="UP001558713">
    <property type="component" value="Unassembled WGS sequence"/>
</dbReference>
<dbReference type="AlphaFoldDB" id="A0ABD1BBD5"/>
<sequence length="110" mass="12578">MEHLPVHLPHEASLGGPVQFRWMYPFERFMKTLKGKVKNLARVEGSIVAGSLMEGTSNFSSYYFAPKVRTKKIAIRRYDDGGVIQTYTVEGIPYIFLQIGRLAGKLREVW</sequence>
<organism evidence="2 3">
    <name type="scientific">Cardamine amara subsp. amara</name>
    <dbReference type="NCBI Taxonomy" id="228776"/>
    <lineage>
        <taxon>Eukaryota</taxon>
        <taxon>Viridiplantae</taxon>
        <taxon>Streptophyta</taxon>
        <taxon>Embryophyta</taxon>
        <taxon>Tracheophyta</taxon>
        <taxon>Spermatophyta</taxon>
        <taxon>Magnoliopsida</taxon>
        <taxon>eudicotyledons</taxon>
        <taxon>Gunneridae</taxon>
        <taxon>Pentapetalae</taxon>
        <taxon>rosids</taxon>
        <taxon>malvids</taxon>
        <taxon>Brassicales</taxon>
        <taxon>Brassicaceae</taxon>
        <taxon>Cardamineae</taxon>
        <taxon>Cardamine</taxon>
    </lineage>
</organism>
<evidence type="ECO:0000259" key="1">
    <source>
        <dbReference type="Pfam" id="PF13960"/>
    </source>
</evidence>
<comment type="caution">
    <text evidence="2">The sequence shown here is derived from an EMBL/GenBank/DDBJ whole genome shotgun (WGS) entry which is preliminary data.</text>
</comment>
<feature type="domain" description="DUF4218" evidence="1">
    <location>
        <begin position="1"/>
        <end position="77"/>
    </location>
</feature>
<protein>
    <recommendedName>
        <fullName evidence="1">DUF4218 domain-containing protein</fullName>
    </recommendedName>
</protein>